<evidence type="ECO:0000256" key="1">
    <source>
        <dbReference type="SAM" id="MobiDB-lite"/>
    </source>
</evidence>
<dbReference type="EMBL" id="LN714486">
    <property type="protein sequence ID" value="CEL69977.1"/>
    <property type="molecule type" value="Genomic_DNA"/>
</dbReference>
<feature type="compositionally biased region" description="Basic and acidic residues" evidence="1">
    <location>
        <begin position="307"/>
        <end position="336"/>
    </location>
</feature>
<feature type="region of interest" description="Disordered" evidence="1">
    <location>
        <begin position="133"/>
        <end position="216"/>
    </location>
</feature>
<feature type="region of interest" description="Disordered" evidence="1">
    <location>
        <begin position="92"/>
        <end position="117"/>
    </location>
</feature>
<reference evidence="2" key="1">
    <citation type="journal article" date="2015" name="PLoS ONE">
        <title>Comprehensive Evaluation of Toxoplasma gondii VEG and Neospora caninum LIV Genomes with Tachyzoite Stage Transcriptome and Proteome Defines Novel Transcript Features.</title>
        <authorList>
            <person name="Ramaprasad A."/>
            <person name="Mourier T."/>
            <person name="Naeem R."/>
            <person name="Malas T.B."/>
            <person name="Moussa E."/>
            <person name="Panigrahi A."/>
            <person name="Vermont S.J."/>
            <person name="Otto T.D."/>
            <person name="Wastling J."/>
            <person name="Pain A."/>
        </authorList>
    </citation>
    <scope>NUCLEOTIDE SEQUENCE</scope>
    <source>
        <strain evidence="2">Liverpool</strain>
    </source>
</reference>
<feature type="compositionally biased region" description="Low complexity" evidence="1">
    <location>
        <begin position="133"/>
        <end position="177"/>
    </location>
</feature>
<feature type="region of interest" description="Disordered" evidence="1">
    <location>
        <begin position="355"/>
        <end position="389"/>
    </location>
</feature>
<dbReference type="InterPro" id="IPR027417">
    <property type="entry name" value="P-loop_NTPase"/>
</dbReference>
<dbReference type="InterPro" id="IPR052648">
    <property type="entry name" value="Ser-tRNA(Sec)_kinase"/>
</dbReference>
<dbReference type="PANTHER" id="PTHR20873:SF0">
    <property type="entry name" value="L-SERYL-TRNA(SEC) KINASE"/>
    <property type="match status" value="1"/>
</dbReference>
<dbReference type="AlphaFoldDB" id="A0A0F7UP73"/>
<evidence type="ECO:0000313" key="2">
    <source>
        <dbReference type="EMBL" id="CEL69977.1"/>
    </source>
</evidence>
<feature type="region of interest" description="Disordered" evidence="1">
    <location>
        <begin position="664"/>
        <end position="689"/>
    </location>
</feature>
<accession>A0A0F7UP73</accession>
<feature type="compositionally biased region" description="Low complexity" evidence="1">
    <location>
        <begin position="607"/>
        <end position="620"/>
    </location>
</feature>
<gene>
    <name evidence="2" type="ORF">BN1204_056710</name>
</gene>
<name>A0A0F7UP73_NEOCL</name>
<feature type="compositionally biased region" description="Basic and acidic residues" evidence="1">
    <location>
        <begin position="454"/>
        <end position="476"/>
    </location>
</feature>
<organism evidence="2">
    <name type="scientific">Neospora caninum (strain Liverpool)</name>
    <dbReference type="NCBI Taxonomy" id="572307"/>
    <lineage>
        <taxon>Eukaryota</taxon>
        <taxon>Sar</taxon>
        <taxon>Alveolata</taxon>
        <taxon>Apicomplexa</taxon>
        <taxon>Conoidasida</taxon>
        <taxon>Coccidia</taxon>
        <taxon>Eucoccidiorida</taxon>
        <taxon>Eimeriorina</taxon>
        <taxon>Sarcocystidae</taxon>
        <taxon>Neospora</taxon>
    </lineage>
</organism>
<dbReference type="SUPFAM" id="SSF52540">
    <property type="entry name" value="P-loop containing nucleoside triphosphate hydrolases"/>
    <property type="match status" value="1"/>
</dbReference>
<feature type="region of interest" description="Disordered" evidence="1">
    <location>
        <begin position="550"/>
        <end position="620"/>
    </location>
</feature>
<feature type="compositionally biased region" description="Polar residues" evidence="1">
    <location>
        <begin position="584"/>
        <end position="596"/>
    </location>
</feature>
<feature type="compositionally biased region" description="Basic and acidic residues" evidence="1">
    <location>
        <begin position="497"/>
        <end position="526"/>
    </location>
</feature>
<feature type="region of interest" description="Disordered" evidence="1">
    <location>
        <begin position="277"/>
        <end position="341"/>
    </location>
</feature>
<sequence>MRGLSPFLPSGRRTSCMLIVVYGLPASGKTTLCRALSTSPQFAENLSRSFNDACCFGIEGNPEGAVRHLCRRHVTIHHICFDAIEQDVLHAQAKSVQRPQGPVEAKREESSEHVPSGSFSCVAVCSDASPSSSSPHISSSFPASSSAPSSPHSSPSSSSPPLSSSSPSPSSPPLRSFFVTQGDGRGEQRDGNRRRRFPERRSASLDLSSGEPSKRAVEHAYVKETCNETLTEEQERDRDISCFDPGTWKRARQVAHVRIRDILERREVWYKRQAACEEEREEREEKGEEGEELNGNKGEEREEEGERGDTWGERRERRDLKERDEGHRGPPQKKAEAGVSLAAAASSLRFEEVTGNALGGSKRSEESRGNAHHRASSLESPCAASPPSALDAVASSPLLVLLVDDTMHLTSMRKKLFRLASQYRCAFHQVYLDVPLHHCLGRNALRFASARYSDKGEPARGREQKAQTRTKAKEASDTDAASEGGRTAAGSRAVQKGRLELCAKAEREKTLERKQSKDDRRTENGNEHAAAPPPRQVLLRHYESFCRQRDLGRDAAGTRERASPSERIKEETSMKEDEPKINDGNEQGQISSQDMTASPPLDEDHPSSTNASPSAVSPSSVSPSAVSFSCSLCGSTPTFSSSRQDSSVSSFCVMVCDACASSEESGLSGEKSAGKNRKKGGKKQKEGPRKWERLACRHSWRLLLREDQARVPPVEICADVFASAFRDGGCWRPACGLRDAEEGEKNKDKEGKAWRGEILAALDLALRRLLHSMITACSDRNKKGGNALPVKEWVKRKAEYLEECRRRLDRSVRGENGEKDLQTNVTPSRDETVAEAAAKQGERHAICVEMVERFRCACVADVRRLIDSAS</sequence>
<dbReference type="Gene3D" id="3.40.50.300">
    <property type="entry name" value="P-loop containing nucleotide triphosphate hydrolases"/>
    <property type="match status" value="2"/>
</dbReference>
<feature type="compositionally biased region" description="Basic and acidic residues" evidence="1">
    <location>
        <begin position="550"/>
        <end position="583"/>
    </location>
</feature>
<feature type="region of interest" description="Disordered" evidence="1">
    <location>
        <begin position="454"/>
        <end position="537"/>
    </location>
</feature>
<protein>
    <recommendedName>
        <fullName evidence="3">L-seryl-tRNA(Sec) kinase</fullName>
    </recommendedName>
</protein>
<evidence type="ECO:0008006" key="3">
    <source>
        <dbReference type="Google" id="ProtNLM"/>
    </source>
</evidence>
<feature type="compositionally biased region" description="Acidic residues" evidence="1">
    <location>
        <begin position="278"/>
        <end position="292"/>
    </location>
</feature>
<dbReference type="GO" id="GO:0000049">
    <property type="term" value="F:tRNA binding"/>
    <property type="evidence" value="ECO:0007669"/>
    <property type="project" value="TreeGrafter"/>
</dbReference>
<dbReference type="GO" id="GO:0016301">
    <property type="term" value="F:kinase activity"/>
    <property type="evidence" value="ECO:0007669"/>
    <property type="project" value="TreeGrafter"/>
</dbReference>
<proteinExistence type="predicted"/>
<dbReference type="PANTHER" id="PTHR20873">
    <property type="entry name" value="L-SERYL-TRNA(SEC) KINASE"/>
    <property type="match status" value="1"/>
</dbReference>